<dbReference type="AlphaFoldDB" id="A0A670ZTI1"/>
<dbReference type="GeneTree" id="ENSGT00960000190056"/>
<sequence>MGDPSPVPFRPKGGRLPSSHHRCHFVFFLTSDASSLPPNNLKSEFGRPYVFFLTSSTQRLEQHRREIALMLRSSEFNQDKTALIVTNNPFPLLVSGQHLTTPFQYFPKDLSRRVRGLGPFPWQKNGWMEGWMDEGEGGREEENRFTNKKDFKGEARFSKNYAERRLQRLYPQLHLHSRLGKLWLLHDSKELGNSYFQWEPLTLSCLTEMKPTFIVPGEDGFRHGNAPLWIVNNSVVLNSP</sequence>
<organism evidence="1 2">
    <name type="scientific">Pseudonaja textilis</name>
    <name type="common">Eastern brown snake</name>
    <dbReference type="NCBI Taxonomy" id="8673"/>
    <lineage>
        <taxon>Eukaryota</taxon>
        <taxon>Metazoa</taxon>
        <taxon>Chordata</taxon>
        <taxon>Craniata</taxon>
        <taxon>Vertebrata</taxon>
        <taxon>Euteleostomi</taxon>
        <taxon>Lepidosauria</taxon>
        <taxon>Squamata</taxon>
        <taxon>Bifurcata</taxon>
        <taxon>Unidentata</taxon>
        <taxon>Episquamata</taxon>
        <taxon>Toxicofera</taxon>
        <taxon>Serpentes</taxon>
        <taxon>Colubroidea</taxon>
        <taxon>Elapidae</taxon>
        <taxon>Hydrophiinae</taxon>
        <taxon>Pseudonaja</taxon>
    </lineage>
</organism>
<keyword evidence="2" id="KW-1185">Reference proteome</keyword>
<dbReference type="Ensembl" id="ENSPTXT00000026905.1">
    <property type="protein sequence ID" value="ENSPTXP00000026098.1"/>
    <property type="gene ID" value="ENSPTXG00000018112.1"/>
</dbReference>
<dbReference type="Proteomes" id="UP000472273">
    <property type="component" value="Unplaced"/>
</dbReference>
<evidence type="ECO:0000313" key="2">
    <source>
        <dbReference type="Proteomes" id="UP000472273"/>
    </source>
</evidence>
<dbReference type="PANTHER" id="PTHR37352:SF1">
    <property type="entry name" value="TESTIS-SPECIFIC GENE 13 PROTEIN"/>
    <property type="match status" value="1"/>
</dbReference>
<dbReference type="OMA" id="WIIKNAT"/>
<dbReference type="PANTHER" id="PTHR37352">
    <property type="entry name" value="TESTIS-SPECIFIC GENE 13 PROTEIN"/>
    <property type="match status" value="1"/>
</dbReference>
<proteinExistence type="predicted"/>
<reference evidence="1" key="2">
    <citation type="submission" date="2025-09" db="UniProtKB">
        <authorList>
            <consortium name="Ensembl"/>
        </authorList>
    </citation>
    <scope>IDENTIFICATION</scope>
</reference>
<dbReference type="Pfam" id="PF14994">
    <property type="entry name" value="TSGA13"/>
    <property type="match status" value="2"/>
</dbReference>
<name>A0A670ZTI1_PSETE</name>
<protein>
    <submittedName>
        <fullName evidence="1">Uncharacterized protein</fullName>
    </submittedName>
</protein>
<reference evidence="1" key="1">
    <citation type="submission" date="2025-08" db="UniProtKB">
        <authorList>
            <consortium name="Ensembl"/>
        </authorList>
    </citation>
    <scope>IDENTIFICATION</scope>
</reference>
<accession>A0A670ZTI1</accession>
<evidence type="ECO:0000313" key="1">
    <source>
        <dbReference type="Ensembl" id="ENSPTXP00000026098.1"/>
    </source>
</evidence>
<dbReference type="InterPro" id="IPR029241">
    <property type="entry name" value="TSGA13"/>
</dbReference>